<dbReference type="OrthoDB" id="6513042at2759"/>
<evidence type="ECO:0000313" key="2">
    <source>
        <dbReference type="Proteomes" id="UP000290288"/>
    </source>
</evidence>
<proteinExistence type="predicted"/>
<sequence>LYHERKRMNVAISRARELLVVVGNGSLLQKDPYWKSFLQFAMRNKLYMGPELDLEFDGNYISRLESQLLHSVEDTVEFDEEEQGILVAGGLAREVLSE</sequence>
<comment type="caution">
    <text evidence="1">The sequence shown here is derived from an EMBL/GenBank/DDBJ whole genome shotgun (WGS) entry which is preliminary data.</text>
</comment>
<protein>
    <recommendedName>
        <fullName evidence="3">RNA helicase</fullName>
    </recommendedName>
</protein>
<organism evidence="1 2">
    <name type="scientific">Candolleomyces aberdarensis</name>
    <dbReference type="NCBI Taxonomy" id="2316362"/>
    <lineage>
        <taxon>Eukaryota</taxon>
        <taxon>Fungi</taxon>
        <taxon>Dikarya</taxon>
        <taxon>Basidiomycota</taxon>
        <taxon>Agaricomycotina</taxon>
        <taxon>Agaricomycetes</taxon>
        <taxon>Agaricomycetidae</taxon>
        <taxon>Agaricales</taxon>
        <taxon>Agaricineae</taxon>
        <taxon>Psathyrellaceae</taxon>
        <taxon>Candolleomyces</taxon>
    </lineage>
</organism>
<dbReference type="InterPro" id="IPR027417">
    <property type="entry name" value="P-loop_NTPase"/>
</dbReference>
<reference evidence="1 2" key="1">
    <citation type="submission" date="2019-01" db="EMBL/GenBank/DDBJ databases">
        <title>Draft genome sequence of Psathyrella aberdarensis IHI B618.</title>
        <authorList>
            <person name="Buettner E."/>
            <person name="Kellner H."/>
        </authorList>
    </citation>
    <scope>NUCLEOTIDE SEQUENCE [LARGE SCALE GENOMIC DNA]</scope>
    <source>
        <strain evidence="1 2">IHI B618</strain>
    </source>
</reference>
<dbReference type="Gene3D" id="3.40.50.300">
    <property type="entry name" value="P-loop containing nucleotide triphosphate hydrolases"/>
    <property type="match status" value="1"/>
</dbReference>
<evidence type="ECO:0008006" key="3">
    <source>
        <dbReference type="Google" id="ProtNLM"/>
    </source>
</evidence>
<feature type="non-terminal residue" evidence="1">
    <location>
        <position position="1"/>
    </location>
</feature>
<dbReference type="EMBL" id="SDEE01001581">
    <property type="protein sequence ID" value="RXW11817.1"/>
    <property type="molecule type" value="Genomic_DNA"/>
</dbReference>
<keyword evidence="2" id="KW-1185">Reference proteome</keyword>
<dbReference type="Proteomes" id="UP000290288">
    <property type="component" value="Unassembled WGS sequence"/>
</dbReference>
<evidence type="ECO:0000313" key="1">
    <source>
        <dbReference type="EMBL" id="RXW11817.1"/>
    </source>
</evidence>
<gene>
    <name evidence="1" type="ORF">EST38_g14037</name>
</gene>
<dbReference type="AlphaFoldDB" id="A0A4Q2CYB3"/>
<dbReference type="STRING" id="2316362.A0A4Q2CYB3"/>
<name>A0A4Q2CYB3_9AGAR</name>
<accession>A0A4Q2CYB3</accession>